<accession>A0AAE8T0A7</accession>
<reference evidence="4" key="1">
    <citation type="submission" date="2018-03" db="EMBL/GenBank/DDBJ databases">
        <authorList>
            <person name="Guldener U."/>
        </authorList>
    </citation>
    <scope>NUCLEOTIDE SEQUENCE</scope>
</reference>
<dbReference type="AlphaFoldDB" id="A0AAE8T0A7"/>
<evidence type="ECO:0000313" key="4">
    <source>
        <dbReference type="EMBL" id="SPO07723.1"/>
    </source>
</evidence>
<dbReference type="InterPro" id="IPR036380">
    <property type="entry name" value="Isochorismatase-like_sf"/>
</dbReference>
<dbReference type="Pfam" id="PF00857">
    <property type="entry name" value="Isochorismatase"/>
    <property type="match status" value="1"/>
</dbReference>
<keyword evidence="2" id="KW-0378">Hydrolase</keyword>
<name>A0AAE8T0A7_9PEZI</name>
<gene>
    <name evidence="4" type="ORF">DNG_10418</name>
</gene>
<proteinExistence type="inferred from homology"/>
<dbReference type="SUPFAM" id="SSF52499">
    <property type="entry name" value="Isochorismatase-like hydrolases"/>
    <property type="match status" value="1"/>
</dbReference>
<keyword evidence="5" id="KW-1185">Reference proteome</keyword>
<evidence type="ECO:0000256" key="1">
    <source>
        <dbReference type="ARBA" id="ARBA00006336"/>
    </source>
</evidence>
<dbReference type="Proteomes" id="UP001187682">
    <property type="component" value="Unassembled WGS sequence"/>
</dbReference>
<evidence type="ECO:0000313" key="5">
    <source>
        <dbReference type="Proteomes" id="UP001187682"/>
    </source>
</evidence>
<protein>
    <recommendedName>
        <fullName evidence="3">Isochorismatase-like domain-containing protein</fullName>
    </recommendedName>
</protein>
<dbReference type="InterPro" id="IPR000868">
    <property type="entry name" value="Isochorismatase-like_dom"/>
</dbReference>
<dbReference type="GO" id="GO:0016787">
    <property type="term" value="F:hydrolase activity"/>
    <property type="evidence" value="ECO:0007669"/>
    <property type="project" value="UniProtKB-KW"/>
</dbReference>
<evidence type="ECO:0000259" key="3">
    <source>
        <dbReference type="Pfam" id="PF00857"/>
    </source>
</evidence>
<dbReference type="InterPro" id="IPR050272">
    <property type="entry name" value="Isochorismatase-like_hydrls"/>
</dbReference>
<dbReference type="PANTHER" id="PTHR43540:SF6">
    <property type="entry name" value="ISOCHORISMATASE-LIKE DOMAIN-CONTAINING PROTEIN"/>
    <property type="match status" value="1"/>
</dbReference>
<comment type="similarity">
    <text evidence="1">Belongs to the isochorismatase family.</text>
</comment>
<dbReference type="Gene3D" id="3.40.50.850">
    <property type="entry name" value="Isochorismatase-like"/>
    <property type="match status" value="1"/>
</dbReference>
<dbReference type="CDD" id="cd00431">
    <property type="entry name" value="cysteine_hydrolases"/>
    <property type="match status" value="1"/>
</dbReference>
<comment type="caution">
    <text evidence="4">The sequence shown here is derived from an EMBL/GenBank/DDBJ whole genome shotgun (WGS) entry which is preliminary data.</text>
</comment>
<feature type="domain" description="Isochorismatase-like" evidence="3">
    <location>
        <begin position="7"/>
        <end position="202"/>
    </location>
</feature>
<evidence type="ECO:0000256" key="2">
    <source>
        <dbReference type="ARBA" id="ARBA00022801"/>
    </source>
</evidence>
<sequence>MAQRCRALVIIDAQNEFLSSDGNFPCPVESTQPFKKNLKALIPKFRKAGGLIVWVKAFYEDRSEQPPQARGTENSDEWLTTATHVFEKSCCKEGTEGSKIEKDLWGCADLVKDSFATKAFYSASAEKKEGAQDLQAVLKNKGVTDAYFCGVASNTCVLATVLGAIEHKKEINPQLNVHVVEDCLGYRHKHKHDAALERMGKMQVESGLVLVKCDEIDWI</sequence>
<organism evidence="4 5">
    <name type="scientific">Cephalotrichum gorgonifer</name>
    <dbReference type="NCBI Taxonomy" id="2041049"/>
    <lineage>
        <taxon>Eukaryota</taxon>
        <taxon>Fungi</taxon>
        <taxon>Dikarya</taxon>
        <taxon>Ascomycota</taxon>
        <taxon>Pezizomycotina</taxon>
        <taxon>Sordariomycetes</taxon>
        <taxon>Hypocreomycetidae</taxon>
        <taxon>Microascales</taxon>
        <taxon>Microascaceae</taxon>
        <taxon>Cephalotrichum</taxon>
    </lineage>
</organism>
<dbReference type="PANTHER" id="PTHR43540">
    <property type="entry name" value="PEROXYUREIDOACRYLATE/UREIDOACRYLATE AMIDOHYDROLASE-RELATED"/>
    <property type="match status" value="1"/>
</dbReference>
<dbReference type="EMBL" id="ONZQ02000024">
    <property type="protein sequence ID" value="SPO07723.1"/>
    <property type="molecule type" value="Genomic_DNA"/>
</dbReference>